<keyword evidence="5" id="KW-0809">Transit peptide</keyword>
<dbReference type="RefSeq" id="WP_307105920.1">
    <property type="nucleotide sequence ID" value="NZ_JAUTAS010000001.1"/>
</dbReference>
<evidence type="ECO:0000313" key="13">
    <source>
        <dbReference type="Proteomes" id="UP001226084"/>
    </source>
</evidence>
<comment type="similarity">
    <text evidence="1">Belongs to the NADH dehydrogenase family.</text>
</comment>
<dbReference type="PRINTS" id="PR00411">
    <property type="entry name" value="PNDRDTASEI"/>
</dbReference>
<accession>A0AAP5AFV9</accession>
<evidence type="ECO:0000313" key="12">
    <source>
        <dbReference type="EMBL" id="MDQ1107212.1"/>
    </source>
</evidence>
<keyword evidence="4" id="KW-0274">FAD</keyword>
<feature type="transmembrane region" description="Helical" evidence="9">
    <location>
        <begin position="368"/>
        <end position="390"/>
    </location>
</feature>
<keyword evidence="6" id="KW-0560">Oxidoreductase</keyword>
<evidence type="ECO:0000256" key="9">
    <source>
        <dbReference type="SAM" id="Phobius"/>
    </source>
</evidence>
<dbReference type="EC" id="1.6.5.9" evidence="2"/>
<dbReference type="AlphaFoldDB" id="A0AAP5AFV9"/>
<name>A0AAP5AFV9_9GAMM</name>
<evidence type="ECO:0000259" key="10">
    <source>
        <dbReference type="Pfam" id="PF07992"/>
    </source>
</evidence>
<sequence>MTRDSLPHLVIIGGGFAGLWATRALASARIRITLVDRRNHHLFQPLLYQVATAGLSAPDIAAPLRHILGDQRNVEVRLGEVTSIDKASRQITLADGSQLGYDTLMLCTGATHAYFGHDEWAADAPGLKTLDDAIALRRKLLLAFERAEAEPDPARKAAWLSFAVVGGGPTGVELAGTLAEIARHTLRNEFRHIDPASAKVRLVEAGPRVLSSFPEVLSLKARRQLEKLGVEVLTGTAVSHIDGEGFQLGEQFVAARTVVWAAGVAASPLARTLEVPLDRAGRVPVQPDLALAGHPEIFVAGDLAALQQADGRPVPGVAPAAKQMGKHVAATIRARLDGKPSPGPFKYQDFGNLATIGRMAAIVHLGRLQLSGVLAWWFWLAAHVFFLIGFRNRIVVLLNWAVAYWSYQRSARIIFGDDREDRRPKPSDQGSLPGAR</sequence>
<evidence type="ECO:0000256" key="5">
    <source>
        <dbReference type="ARBA" id="ARBA00022946"/>
    </source>
</evidence>
<dbReference type="SUPFAM" id="SSF51905">
    <property type="entry name" value="FAD/NAD(P)-binding domain"/>
    <property type="match status" value="2"/>
</dbReference>
<keyword evidence="9" id="KW-0812">Transmembrane</keyword>
<feature type="domain" description="External alternative NADH-ubiquinone oxidoreductase-like C-terminal" evidence="11">
    <location>
        <begin position="351"/>
        <end position="401"/>
    </location>
</feature>
<keyword evidence="9" id="KW-1133">Transmembrane helix</keyword>
<feature type="domain" description="FAD/NAD(P)-binding" evidence="10">
    <location>
        <begin position="8"/>
        <end position="325"/>
    </location>
</feature>
<keyword evidence="9" id="KW-0472">Membrane</keyword>
<evidence type="ECO:0000256" key="3">
    <source>
        <dbReference type="ARBA" id="ARBA00022630"/>
    </source>
</evidence>
<dbReference type="InterPro" id="IPR023753">
    <property type="entry name" value="FAD/NAD-binding_dom"/>
</dbReference>
<dbReference type="PANTHER" id="PTHR43706">
    <property type="entry name" value="NADH DEHYDROGENASE"/>
    <property type="match status" value="1"/>
</dbReference>
<comment type="caution">
    <text evidence="12">The sequence shown here is derived from an EMBL/GenBank/DDBJ whole genome shotgun (WGS) entry which is preliminary data.</text>
</comment>
<evidence type="ECO:0000256" key="6">
    <source>
        <dbReference type="ARBA" id="ARBA00023002"/>
    </source>
</evidence>
<keyword evidence="7" id="KW-0520">NAD</keyword>
<dbReference type="InterPro" id="IPR054585">
    <property type="entry name" value="NDH2-like_C"/>
</dbReference>
<dbReference type="PANTHER" id="PTHR43706:SF47">
    <property type="entry name" value="EXTERNAL NADH-UBIQUINONE OXIDOREDUCTASE 1, MITOCHONDRIAL-RELATED"/>
    <property type="match status" value="1"/>
</dbReference>
<dbReference type="InterPro" id="IPR045024">
    <property type="entry name" value="NDH-2"/>
</dbReference>
<dbReference type="PRINTS" id="PR00368">
    <property type="entry name" value="FADPNR"/>
</dbReference>
<gene>
    <name evidence="12" type="ORF">QE424_000371</name>
</gene>
<organism evidence="12 13">
    <name type="scientific">Stenotrophomonas rhizophila</name>
    <dbReference type="NCBI Taxonomy" id="216778"/>
    <lineage>
        <taxon>Bacteria</taxon>
        <taxon>Pseudomonadati</taxon>
        <taxon>Pseudomonadota</taxon>
        <taxon>Gammaproteobacteria</taxon>
        <taxon>Lysobacterales</taxon>
        <taxon>Lysobacteraceae</taxon>
        <taxon>Stenotrophomonas</taxon>
    </lineage>
</organism>
<protein>
    <recommendedName>
        <fullName evidence="2">NADH:ubiquinone reductase (non-electrogenic)</fullName>
        <ecNumber evidence="2">1.6.5.9</ecNumber>
    </recommendedName>
</protein>
<keyword evidence="3" id="KW-0285">Flavoprotein</keyword>
<dbReference type="GO" id="GO:0050136">
    <property type="term" value="F:NADH dehydrogenase (quinone) (non-electrogenic) activity"/>
    <property type="evidence" value="ECO:0007669"/>
    <property type="project" value="UniProtKB-EC"/>
</dbReference>
<dbReference type="Pfam" id="PF22366">
    <property type="entry name" value="NDH2_C"/>
    <property type="match status" value="1"/>
</dbReference>
<dbReference type="EMBL" id="JAUTAS010000001">
    <property type="protein sequence ID" value="MDQ1107212.1"/>
    <property type="molecule type" value="Genomic_DNA"/>
</dbReference>
<dbReference type="InterPro" id="IPR036188">
    <property type="entry name" value="FAD/NAD-bd_sf"/>
</dbReference>
<evidence type="ECO:0000256" key="1">
    <source>
        <dbReference type="ARBA" id="ARBA00005272"/>
    </source>
</evidence>
<reference evidence="12" key="1">
    <citation type="submission" date="2023-07" db="EMBL/GenBank/DDBJ databases">
        <title>Functional and genomic diversity of the sorghum phyllosphere microbiome.</title>
        <authorList>
            <person name="Shade A."/>
        </authorList>
    </citation>
    <scope>NUCLEOTIDE SEQUENCE</scope>
    <source>
        <strain evidence="12">SORGH_AS_0457</strain>
    </source>
</reference>
<evidence type="ECO:0000256" key="4">
    <source>
        <dbReference type="ARBA" id="ARBA00022827"/>
    </source>
</evidence>
<proteinExistence type="inferred from homology"/>
<comment type="catalytic activity">
    <reaction evidence="8">
        <text>a quinone + NADH + H(+) = a quinol + NAD(+)</text>
        <dbReference type="Rhea" id="RHEA:46160"/>
        <dbReference type="ChEBI" id="CHEBI:15378"/>
        <dbReference type="ChEBI" id="CHEBI:24646"/>
        <dbReference type="ChEBI" id="CHEBI:57540"/>
        <dbReference type="ChEBI" id="CHEBI:57945"/>
        <dbReference type="ChEBI" id="CHEBI:132124"/>
        <dbReference type="EC" id="1.6.5.9"/>
    </reaction>
</comment>
<dbReference type="Pfam" id="PF07992">
    <property type="entry name" value="Pyr_redox_2"/>
    <property type="match status" value="1"/>
</dbReference>
<dbReference type="Proteomes" id="UP001226084">
    <property type="component" value="Unassembled WGS sequence"/>
</dbReference>
<evidence type="ECO:0000256" key="7">
    <source>
        <dbReference type="ARBA" id="ARBA00023027"/>
    </source>
</evidence>
<evidence type="ECO:0000256" key="2">
    <source>
        <dbReference type="ARBA" id="ARBA00012637"/>
    </source>
</evidence>
<evidence type="ECO:0000256" key="8">
    <source>
        <dbReference type="ARBA" id="ARBA00047599"/>
    </source>
</evidence>
<dbReference type="Gene3D" id="3.50.50.100">
    <property type="match status" value="1"/>
</dbReference>
<evidence type="ECO:0000259" key="11">
    <source>
        <dbReference type="Pfam" id="PF22366"/>
    </source>
</evidence>